<dbReference type="STRING" id="223184.AS25_11845"/>
<dbReference type="eggNOG" id="ENOG50347FV">
    <property type="taxonomic scope" value="Bacteria"/>
</dbReference>
<dbReference type="PROSITE" id="PS51257">
    <property type="entry name" value="PROKAR_LIPOPROTEIN"/>
    <property type="match status" value="1"/>
</dbReference>
<sequence length="230" mass="24572">MSTRVAGRSRVHRPWRRPSRRAVGLMTAFAACVCVALLTTAVWSVGKQVQQRQIADARSEATWSPGPRGMVDTTSEADIQSLRARGWAVPGLAAEGYSVADIQQSQVGGQPVVAVTLHNDHGSVTIVEQRGHINPDNPTDGITGLPVGAEGMHRSVLDGARLWVDRSQPWRAVMVRPDAVYTLTSDTAPATLAQTVSAVVAEDRGRVSLPSQKDESFGATVADGLREIFG</sequence>
<evidence type="ECO:0000313" key="2">
    <source>
        <dbReference type="Proteomes" id="UP000030664"/>
    </source>
</evidence>
<organism evidence="1 2">
    <name type="scientific">Kocuria marina</name>
    <dbReference type="NCBI Taxonomy" id="223184"/>
    <lineage>
        <taxon>Bacteria</taxon>
        <taxon>Bacillati</taxon>
        <taxon>Actinomycetota</taxon>
        <taxon>Actinomycetes</taxon>
        <taxon>Micrococcales</taxon>
        <taxon>Micrococcaceae</taxon>
        <taxon>Kocuria</taxon>
    </lineage>
</organism>
<proteinExistence type="predicted"/>
<comment type="caution">
    <text evidence="1">The sequence shown here is derived from an EMBL/GenBank/DDBJ whole genome shotgun (WGS) entry which is preliminary data.</text>
</comment>
<dbReference type="AlphaFoldDB" id="A0A0B0DBR3"/>
<dbReference type="Proteomes" id="UP000030664">
    <property type="component" value="Unassembled WGS sequence"/>
</dbReference>
<accession>A0A0B0DBR3</accession>
<protein>
    <submittedName>
        <fullName evidence="1">Uncharacterized protein</fullName>
    </submittedName>
</protein>
<dbReference type="EMBL" id="JROM01000055">
    <property type="protein sequence ID" value="KHE73577.1"/>
    <property type="molecule type" value="Genomic_DNA"/>
</dbReference>
<evidence type="ECO:0000313" key="1">
    <source>
        <dbReference type="EMBL" id="KHE73577.1"/>
    </source>
</evidence>
<reference evidence="1 2" key="1">
    <citation type="submission" date="2014-09" db="EMBL/GenBank/DDBJ databases">
        <title>High-quality draft genome sequence of Kocuria marina SO9-6, an actinobacterium isolated from a copper mine.</title>
        <authorList>
            <person name="Castro D.B."/>
            <person name="Pereira L.B."/>
            <person name="Silva M.V."/>
            <person name="Silva B.P."/>
            <person name="Zanardi B.R."/>
            <person name="Carlos C."/>
            <person name="Belgini D.R."/>
            <person name="Limache E.G."/>
            <person name="Lacerda G.V."/>
            <person name="Nery M.B."/>
            <person name="Gomes M.B."/>
            <person name="Souza S."/>
            <person name="Silva T.M."/>
            <person name="Rodrigues V.D."/>
            <person name="Paulino L.C."/>
            <person name="Vicentini R."/>
            <person name="Ferraz L.F."/>
            <person name="Ottoboni L.M."/>
        </authorList>
    </citation>
    <scope>NUCLEOTIDE SEQUENCE [LARGE SCALE GENOMIC DNA]</scope>
    <source>
        <strain evidence="1 2">SO9-6</strain>
    </source>
</reference>
<gene>
    <name evidence="1" type="ORF">AS25_11845</name>
</gene>
<name>A0A0B0DBR3_9MICC</name>